<keyword evidence="7" id="KW-0732">Signal</keyword>
<dbReference type="Pfam" id="PF00226">
    <property type="entry name" value="DnaJ"/>
    <property type="match status" value="1"/>
</dbReference>
<evidence type="ECO:0000256" key="6">
    <source>
        <dbReference type="SAM" id="MobiDB-lite"/>
    </source>
</evidence>
<keyword evidence="10" id="KW-1185">Reference proteome</keyword>
<dbReference type="PANTHER" id="PTHR44360">
    <property type="entry name" value="DNAJ HOMOLOG SUBFAMILY B MEMBER 9"/>
    <property type="match status" value="1"/>
</dbReference>
<evidence type="ECO:0000259" key="8">
    <source>
        <dbReference type="PROSITE" id="PS50076"/>
    </source>
</evidence>
<dbReference type="PROSITE" id="PS50076">
    <property type="entry name" value="DNAJ_2"/>
    <property type="match status" value="1"/>
</dbReference>
<dbReference type="PRINTS" id="PR00625">
    <property type="entry name" value="JDOMAIN"/>
</dbReference>
<dbReference type="Gene3D" id="1.10.287.110">
    <property type="entry name" value="DnaJ domain"/>
    <property type="match status" value="1"/>
</dbReference>
<feature type="compositionally biased region" description="Basic and acidic residues" evidence="6">
    <location>
        <begin position="86"/>
        <end position="95"/>
    </location>
</feature>
<keyword evidence="1" id="KW-0143">Chaperone</keyword>
<dbReference type="EnsemblMetazoa" id="G30441.2">
    <property type="protein sequence ID" value="G30441.2:cds"/>
    <property type="gene ID" value="G30441"/>
</dbReference>
<sequence>MKCENLVLLTALCGIWTVNLSSAKKDLYEILGVKKTATDKQIKRAFRKLAVKYHPDKNKEKDAEAKFLEIAKAYETLSDPEKRKRYDQFGDESDKPQGGGGGHGQPFTFNMNDFFQGFDEAFNAHQHGHHQHQEGFTFHFGGNGNGNKGNTRFFNFDDLFEDDDDDDGDFFSFGGSPFGSHDMNFFGDDGEDMFGHAGHHHRHHYDRAHNHNHNAQHTHHRNLHNNMRHMHQNMHGNFGNMHMHSSGFHSTGGRTCRTVTQRVGNMVTTHTECS</sequence>
<name>A0A8W8M3P9_MAGGI</name>
<dbReference type="SUPFAM" id="SSF46565">
    <property type="entry name" value="Chaperone J-domain"/>
    <property type="match status" value="1"/>
</dbReference>
<dbReference type="GO" id="GO:0051087">
    <property type="term" value="F:protein-folding chaperone binding"/>
    <property type="evidence" value="ECO:0007669"/>
    <property type="project" value="TreeGrafter"/>
</dbReference>
<dbReference type="EnsemblMetazoa" id="G30441.1">
    <property type="protein sequence ID" value="G30441.1:cds"/>
    <property type="gene ID" value="G30441"/>
</dbReference>
<evidence type="ECO:0000256" key="7">
    <source>
        <dbReference type="SAM" id="SignalP"/>
    </source>
</evidence>
<evidence type="ECO:0000313" key="9">
    <source>
        <dbReference type="EnsemblMetazoa" id="G30441.2:cds"/>
    </source>
</evidence>
<evidence type="ECO:0000256" key="1">
    <source>
        <dbReference type="ARBA" id="ARBA00023186"/>
    </source>
</evidence>
<evidence type="ECO:0000256" key="4">
    <source>
        <dbReference type="ARBA" id="ARBA00045428"/>
    </source>
</evidence>
<dbReference type="InterPro" id="IPR051948">
    <property type="entry name" value="Hsp70_co-chaperone_J-domain"/>
</dbReference>
<dbReference type="Proteomes" id="UP000005408">
    <property type="component" value="Unassembled WGS sequence"/>
</dbReference>
<comment type="subunit">
    <text evidence="5">Interacts with HSPA5/BiP; interaction is direct. Interacts with ERN1/IRE1 (via the luminal region). Interacts with DERL1.</text>
</comment>
<dbReference type="OMA" id="YNFRQHY"/>
<feature type="chain" id="PRO_5042431764" description="DnaJ homolog subfamily B member 9" evidence="7">
    <location>
        <begin position="24"/>
        <end position="274"/>
    </location>
</feature>
<feature type="signal peptide" evidence="7">
    <location>
        <begin position="1"/>
        <end position="23"/>
    </location>
</feature>
<dbReference type="CDD" id="cd06257">
    <property type="entry name" value="DnaJ"/>
    <property type="match status" value="1"/>
</dbReference>
<accession>A0A8W8M3P9</accession>
<feature type="domain" description="J" evidence="8">
    <location>
        <begin position="26"/>
        <end position="90"/>
    </location>
</feature>
<protein>
    <recommendedName>
        <fullName evidence="2">DnaJ homolog subfamily B member 9</fullName>
    </recommendedName>
    <alternativeName>
        <fullName evidence="3">Endoplasmic reticulum DNA J domain-containing protein 4</fullName>
    </alternativeName>
</protein>
<feature type="region of interest" description="Disordered" evidence="6">
    <location>
        <begin position="86"/>
        <end position="106"/>
    </location>
</feature>
<evidence type="ECO:0000256" key="3">
    <source>
        <dbReference type="ARBA" id="ARBA00041533"/>
    </source>
</evidence>
<dbReference type="InterPro" id="IPR001623">
    <property type="entry name" value="DnaJ_domain"/>
</dbReference>
<dbReference type="SMART" id="SM00271">
    <property type="entry name" value="DnaJ"/>
    <property type="match status" value="1"/>
</dbReference>
<dbReference type="OrthoDB" id="10250354at2759"/>
<evidence type="ECO:0000256" key="2">
    <source>
        <dbReference type="ARBA" id="ARBA00040158"/>
    </source>
</evidence>
<evidence type="ECO:0000313" key="10">
    <source>
        <dbReference type="Proteomes" id="UP000005408"/>
    </source>
</evidence>
<dbReference type="GO" id="GO:0036503">
    <property type="term" value="P:ERAD pathway"/>
    <property type="evidence" value="ECO:0007669"/>
    <property type="project" value="TreeGrafter"/>
</dbReference>
<dbReference type="GO" id="GO:0051787">
    <property type="term" value="F:misfolded protein binding"/>
    <property type="evidence" value="ECO:0007669"/>
    <property type="project" value="TreeGrafter"/>
</dbReference>
<dbReference type="PANTHER" id="PTHR44360:SF1">
    <property type="entry name" value="DNAJ HOMOLOG SUBFAMILY B MEMBER 9"/>
    <property type="match status" value="1"/>
</dbReference>
<dbReference type="AlphaFoldDB" id="A0A8W8M3P9"/>
<dbReference type="EnsemblMetazoa" id="G30441.8">
    <property type="protein sequence ID" value="G30441.8:cds"/>
    <property type="gene ID" value="G30441"/>
</dbReference>
<organism evidence="9 10">
    <name type="scientific">Magallana gigas</name>
    <name type="common">Pacific oyster</name>
    <name type="synonym">Crassostrea gigas</name>
    <dbReference type="NCBI Taxonomy" id="29159"/>
    <lineage>
        <taxon>Eukaryota</taxon>
        <taxon>Metazoa</taxon>
        <taxon>Spiralia</taxon>
        <taxon>Lophotrochozoa</taxon>
        <taxon>Mollusca</taxon>
        <taxon>Bivalvia</taxon>
        <taxon>Autobranchia</taxon>
        <taxon>Pteriomorphia</taxon>
        <taxon>Ostreida</taxon>
        <taxon>Ostreoidea</taxon>
        <taxon>Ostreidae</taxon>
        <taxon>Magallana</taxon>
    </lineage>
</organism>
<reference evidence="9" key="1">
    <citation type="submission" date="2022-08" db="UniProtKB">
        <authorList>
            <consortium name="EnsemblMetazoa"/>
        </authorList>
    </citation>
    <scope>IDENTIFICATION</scope>
    <source>
        <strain evidence="9">05x7-T-G4-1.051#20</strain>
    </source>
</reference>
<dbReference type="EnsemblMetazoa" id="G30441.7">
    <property type="protein sequence ID" value="G30441.7:cds"/>
    <property type="gene ID" value="G30441"/>
</dbReference>
<dbReference type="EnsemblMetazoa" id="G30441.5">
    <property type="protein sequence ID" value="G30441.5:cds"/>
    <property type="gene ID" value="G30441"/>
</dbReference>
<dbReference type="GO" id="GO:0005783">
    <property type="term" value="C:endoplasmic reticulum"/>
    <property type="evidence" value="ECO:0007669"/>
    <property type="project" value="TreeGrafter"/>
</dbReference>
<proteinExistence type="predicted"/>
<evidence type="ECO:0000256" key="5">
    <source>
        <dbReference type="ARBA" id="ARBA00046365"/>
    </source>
</evidence>
<dbReference type="InterPro" id="IPR036869">
    <property type="entry name" value="J_dom_sf"/>
</dbReference>
<comment type="function">
    <text evidence="4">Co-chaperone for Hsp70 protein HSPA5/BiP that acts as a key repressor of the ERN1/IRE1-mediated unfolded protein response (UPR). J domain-containing co-chaperones stimulate the ATPase activity of Hsp70 proteins and are required for efficient substrate recognition by Hsp70 proteins. In the unstressed endoplasmic reticulum, interacts with the luminal region of ERN1/IRE1 and selectively recruits HSPA5/BiP: HSPA5/BiP disrupts the dimerization of the active ERN1/IRE1 luminal region, thereby inactivating ERN1/IRE1. Also involved in endoplasmic reticulum-associated degradation (ERAD) of misfolded proteins. Required for survival of B-cell progenitors and normal antibody production.</text>
</comment>